<dbReference type="CDD" id="cd00198">
    <property type="entry name" value="vWFA"/>
    <property type="match status" value="1"/>
</dbReference>
<gene>
    <name evidence="3" type="ORF">C1I91_15945</name>
</gene>
<dbReference type="SMART" id="SM00327">
    <property type="entry name" value="VWA"/>
    <property type="match status" value="1"/>
</dbReference>
<evidence type="ECO:0000256" key="1">
    <source>
        <dbReference type="SAM" id="Phobius"/>
    </source>
</evidence>
<evidence type="ECO:0000313" key="3">
    <source>
        <dbReference type="EMBL" id="QAA33011.1"/>
    </source>
</evidence>
<accession>A0A3R5TGL6</accession>
<keyword evidence="1" id="KW-0812">Transmembrane</keyword>
<name>A0A3R5TGL6_9CLOT</name>
<feature type="transmembrane region" description="Helical" evidence="1">
    <location>
        <begin position="607"/>
        <end position="634"/>
    </location>
</feature>
<keyword evidence="1" id="KW-0472">Membrane</keyword>
<evidence type="ECO:0000313" key="4">
    <source>
        <dbReference type="Proteomes" id="UP000286268"/>
    </source>
</evidence>
<keyword evidence="4" id="KW-1185">Reference proteome</keyword>
<dbReference type="RefSeq" id="WP_128213743.1">
    <property type="nucleotide sequence ID" value="NZ_CP025746.1"/>
</dbReference>
<reference evidence="3 4" key="1">
    <citation type="submission" date="2018-01" db="EMBL/GenBank/DDBJ databases">
        <title>Genome Sequencing and Assembly of Anaerobacter polyendosporus strain CT4.</title>
        <authorList>
            <person name="Tachaapaikoon C."/>
            <person name="Sutheeworapong S."/>
            <person name="Jenjaroenpun P."/>
            <person name="Wongsurawat T."/>
            <person name="Nookeaw I."/>
            <person name="Cheawchanlertfa P."/>
            <person name="Kosugi A."/>
            <person name="Cheevadhanarak S."/>
            <person name="Ratanakhanokchai K."/>
        </authorList>
    </citation>
    <scope>NUCLEOTIDE SEQUENCE [LARGE SCALE GENOMIC DNA]</scope>
    <source>
        <strain evidence="3 4">CT4</strain>
    </source>
</reference>
<dbReference type="KEGG" id="cmah:C1I91_15945"/>
<dbReference type="AlphaFoldDB" id="A0A3R5TGL6"/>
<dbReference type="Gene3D" id="3.40.50.410">
    <property type="entry name" value="von Willebrand factor, type A domain"/>
    <property type="match status" value="1"/>
</dbReference>
<sequence length="767" mass="85843">MRERKRRKLHIMALLIAIALAICNAGIVNKIKIVKAAEQVQEKNLIILIDKSASMQQTDPFRLSLVAGSMLMDTLNEKVNVNVIGFGENLAYAKKLSEKPSRESLKGFLQSIKFQDRGTDLKEGLKEAIAQLDGVSGDKSIVVLSDGKEDPVAGLTAEHISELNDLVKKAYSSKIKINTIGLSKDVDQNRLNSIAFNTNGDFLYCENPAELFNAFSKMLGDMDGFYTIANYNTENKKSQEIKLSSMIDEVIIKVASCENKSPLVSVTSNGEELPSDKSDETYKIYKIKNDSDKTLKIDSKDTSKNSVIVQIKSKAAINMNATQTTLNIPKGIPLDFDITVDSDKKIDGVYLQKKEQDSIENINNKIGDVFKYQFNKDKPGQYPVTFIAQDGNGGIVGVKELVIYVNDYPPFYYEPALVKDIKLGDKLKIQLKPKDNTKVSTLGGTVVIDDGTEKKEYPLKLENGILSNEIELNKKGTVKLTTCINGVVNNESFSYYLPYEKVNVIDKPLIEINKVTAAKKSYKLGQPVSLDIKLNKVILYDKEMVEVLDEDKHKIGEFEVTPNGPKEISTSIKPLKNTRNLKLYFKTDKDVVVTEEMNTGLIVLSGALYYLNLFKVPLIIVITLVLICLALYVVGRNSYKKNIQDYSLAKEIDYSVGSKSNSINLSINLQQNTMYLNFNNRLKSLSLDDVDEGSIGYFILELEDKPEFLLGLKYLIKKEAVFKFNYCGTEPQEILYNEEEIGSEIAYTSGVEISLSIKKEKIRVSFM</sequence>
<dbReference type="Proteomes" id="UP000286268">
    <property type="component" value="Chromosome"/>
</dbReference>
<dbReference type="InterPro" id="IPR036465">
    <property type="entry name" value="vWFA_dom_sf"/>
</dbReference>
<organism evidence="3 4">
    <name type="scientific">Clostridium manihotivorum</name>
    <dbReference type="NCBI Taxonomy" id="2320868"/>
    <lineage>
        <taxon>Bacteria</taxon>
        <taxon>Bacillati</taxon>
        <taxon>Bacillota</taxon>
        <taxon>Clostridia</taxon>
        <taxon>Eubacteriales</taxon>
        <taxon>Clostridiaceae</taxon>
        <taxon>Clostridium</taxon>
    </lineage>
</organism>
<protein>
    <recommendedName>
        <fullName evidence="2">VWFA domain-containing protein</fullName>
    </recommendedName>
</protein>
<dbReference type="SUPFAM" id="SSF53300">
    <property type="entry name" value="vWA-like"/>
    <property type="match status" value="1"/>
</dbReference>
<dbReference type="Pfam" id="PF00092">
    <property type="entry name" value="VWA"/>
    <property type="match status" value="1"/>
</dbReference>
<dbReference type="EMBL" id="CP025746">
    <property type="protein sequence ID" value="QAA33011.1"/>
    <property type="molecule type" value="Genomic_DNA"/>
</dbReference>
<feature type="domain" description="VWFA" evidence="2">
    <location>
        <begin position="44"/>
        <end position="250"/>
    </location>
</feature>
<keyword evidence="1" id="KW-1133">Transmembrane helix</keyword>
<dbReference type="InterPro" id="IPR002035">
    <property type="entry name" value="VWF_A"/>
</dbReference>
<dbReference type="OrthoDB" id="1673233at2"/>
<dbReference type="PROSITE" id="PS50234">
    <property type="entry name" value="VWFA"/>
    <property type="match status" value="1"/>
</dbReference>
<proteinExistence type="predicted"/>
<evidence type="ECO:0000259" key="2">
    <source>
        <dbReference type="PROSITE" id="PS50234"/>
    </source>
</evidence>